<proteinExistence type="predicted"/>
<evidence type="ECO:0000313" key="5">
    <source>
        <dbReference type="Proteomes" id="UP000270697"/>
    </source>
</evidence>
<feature type="region of interest" description="Disordered" evidence="1">
    <location>
        <begin position="41"/>
        <end position="70"/>
    </location>
</feature>
<reference evidence="2 5" key="2">
    <citation type="submission" date="2018-10" db="EMBL/GenBank/DDBJ databases">
        <title>Sequencing the genomes of 1000 actinobacteria strains.</title>
        <authorList>
            <person name="Klenk H.-P."/>
        </authorList>
    </citation>
    <scope>NUCLEOTIDE SEQUENCE [LARGE SCALE GENOMIC DNA]</scope>
    <source>
        <strain evidence="2 5">DSM 45119</strain>
    </source>
</reference>
<dbReference type="RefSeq" id="WP_170210325.1">
    <property type="nucleotide sequence ID" value="NZ_FOUP01000006.1"/>
</dbReference>
<organism evidence="3 4">
    <name type="scientific">Saccharopolyspora antimicrobica</name>
    <dbReference type="NCBI Taxonomy" id="455193"/>
    <lineage>
        <taxon>Bacteria</taxon>
        <taxon>Bacillati</taxon>
        <taxon>Actinomycetota</taxon>
        <taxon>Actinomycetes</taxon>
        <taxon>Pseudonocardiales</taxon>
        <taxon>Pseudonocardiaceae</taxon>
        <taxon>Saccharopolyspora</taxon>
    </lineage>
</organism>
<dbReference type="Proteomes" id="UP000199398">
    <property type="component" value="Unassembled WGS sequence"/>
</dbReference>
<dbReference type="AlphaFoldDB" id="A0A1I5AW23"/>
<keyword evidence="5" id="KW-1185">Reference proteome</keyword>
<evidence type="ECO:0000313" key="4">
    <source>
        <dbReference type="Proteomes" id="UP000199398"/>
    </source>
</evidence>
<evidence type="ECO:0000313" key="3">
    <source>
        <dbReference type="EMBL" id="SFN66645.1"/>
    </source>
</evidence>
<dbReference type="EMBL" id="RBXX01000002">
    <property type="protein sequence ID" value="RKT86385.1"/>
    <property type="molecule type" value="Genomic_DNA"/>
</dbReference>
<dbReference type="EMBL" id="FOUP01000006">
    <property type="protein sequence ID" value="SFN66645.1"/>
    <property type="molecule type" value="Genomic_DNA"/>
</dbReference>
<accession>A0A1I5AW23</accession>
<sequence length="70" mass="7997">MTHQMTAAGLPLRMTGTLKLDLDPSLCDTRVDVLRRIRDELARDEWPTTPNPTDNDEAFSWMQPADTDPR</sequence>
<dbReference type="STRING" id="455193.SAMN05421805_10626"/>
<gene>
    <name evidence="2" type="ORF">ATL45_4751</name>
    <name evidence="3" type="ORF">SAMN05421805_10626</name>
</gene>
<name>A0A1I5AW23_9PSEU</name>
<protein>
    <submittedName>
        <fullName evidence="3">Uncharacterized protein</fullName>
    </submittedName>
</protein>
<reference evidence="3 4" key="1">
    <citation type="submission" date="2016-10" db="EMBL/GenBank/DDBJ databases">
        <authorList>
            <person name="de Groot N.N."/>
        </authorList>
    </citation>
    <scope>NUCLEOTIDE SEQUENCE [LARGE SCALE GENOMIC DNA]</scope>
    <source>
        <strain evidence="3 4">CPCC 201259</strain>
    </source>
</reference>
<evidence type="ECO:0000256" key="1">
    <source>
        <dbReference type="SAM" id="MobiDB-lite"/>
    </source>
</evidence>
<evidence type="ECO:0000313" key="2">
    <source>
        <dbReference type="EMBL" id="RKT86385.1"/>
    </source>
</evidence>
<dbReference type="Proteomes" id="UP000270697">
    <property type="component" value="Unassembled WGS sequence"/>
</dbReference>